<dbReference type="Gene3D" id="1.25.40.10">
    <property type="entry name" value="Tetratricopeptide repeat domain"/>
    <property type="match status" value="1"/>
</dbReference>
<dbReference type="SUPFAM" id="SSF48452">
    <property type="entry name" value="TPR-like"/>
    <property type="match status" value="1"/>
</dbReference>
<reference evidence="4" key="1">
    <citation type="submission" date="2022-06" db="EMBL/GenBank/DDBJ databases">
        <title>Devosia sp. XJ19-45 genome assembly.</title>
        <authorList>
            <person name="Li B."/>
            <person name="Cai M."/>
            <person name="Nie G."/>
            <person name="Li W."/>
        </authorList>
    </citation>
    <scope>NUCLEOTIDE SEQUENCE</scope>
    <source>
        <strain evidence="4">XJ19-45</strain>
    </source>
</reference>
<dbReference type="InterPro" id="IPR001867">
    <property type="entry name" value="OmpR/PhoB-type_DNA-bd"/>
</dbReference>
<dbReference type="SMART" id="SM00862">
    <property type="entry name" value="Trans_reg_C"/>
    <property type="match status" value="1"/>
</dbReference>
<dbReference type="InterPro" id="IPR016032">
    <property type="entry name" value="Sig_transdc_resp-reg_C-effctor"/>
</dbReference>
<accession>A0A9Q4ALE6</accession>
<dbReference type="GO" id="GO:0000160">
    <property type="term" value="P:phosphorelay signal transduction system"/>
    <property type="evidence" value="ECO:0007669"/>
    <property type="project" value="InterPro"/>
</dbReference>
<organism evidence="4 5">
    <name type="scientific">Devosia ureilytica</name>
    <dbReference type="NCBI Taxonomy" id="2952754"/>
    <lineage>
        <taxon>Bacteria</taxon>
        <taxon>Pseudomonadati</taxon>
        <taxon>Pseudomonadota</taxon>
        <taxon>Alphaproteobacteria</taxon>
        <taxon>Hyphomicrobiales</taxon>
        <taxon>Devosiaceae</taxon>
        <taxon>Devosia</taxon>
    </lineage>
</organism>
<dbReference type="PRINTS" id="PR00364">
    <property type="entry name" value="DISEASERSIST"/>
</dbReference>
<dbReference type="InterPro" id="IPR027417">
    <property type="entry name" value="P-loop_NTPase"/>
</dbReference>
<feature type="domain" description="OmpR/PhoB-type" evidence="3">
    <location>
        <begin position="21"/>
        <end position="119"/>
    </location>
</feature>
<dbReference type="GO" id="GO:0003677">
    <property type="term" value="F:DNA binding"/>
    <property type="evidence" value="ECO:0007669"/>
    <property type="project" value="UniProtKB-UniRule"/>
</dbReference>
<comment type="caution">
    <text evidence="4">The sequence shown here is derived from an EMBL/GenBank/DDBJ whole genome shotgun (WGS) entry which is preliminary data.</text>
</comment>
<dbReference type="PROSITE" id="PS51755">
    <property type="entry name" value="OMPR_PHOB"/>
    <property type="match status" value="1"/>
</dbReference>
<dbReference type="Gene3D" id="1.10.10.10">
    <property type="entry name" value="Winged helix-like DNA-binding domain superfamily/Winged helix DNA-binding domain"/>
    <property type="match status" value="1"/>
</dbReference>
<gene>
    <name evidence="4" type="ORF">NF348_01525</name>
</gene>
<keyword evidence="5" id="KW-1185">Reference proteome</keyword>
<proteinExistence type="predicted"/>
<dbReference type="Gene3D" id="3.40.50.300">
    <property type="entry name" value="P-loop containing nucleotide triphosphate hydrolases"/>
    <property type="match status" value="1"/>
</dbReference>
<protein>
    <submittedName>
        <fullName evidence="4">Helix-turn-helix transcriptional regulator</fullName>
    </submittedName>
</protein>
<dbReference type="InterPro" id="IPR036388">
    <property type="entry name" value="WH-like_DNA-bd_sf"/>
</dbReference>
<feature type="DNA-binding region" description="OmpR/PhoB-type" evidence="2">
    <location>
        <begin position="21"/>
        <end position="119"/>
    </location>
</feature>
<evidence type="ECO:0000256" key="2">
    <source>
        <dbReference type="PROSITE-ProRule" id="PRU01091"/>
    </source>
</evidence>
<dbReference type="CDD" id="cd00383">
    <property type="entry name" value="trans_reg_C"/>
    <property type="match status" value="1"/>
</dbReference>
<dbReference type="EMBL" id="JAMWDU010000001">
    <property type="protein sequence ID" value="MCP8885776.1"/>
    <property type="molecule type" value="Genomic_DNA"/>
</dbReference>
<dbReference type="InterPro" id="IPR011990">
    <property type="entry name" value="TPR-like_helical_dom_sf"/>
</dbReference>
<dbReference type="RefSeq" id="WP_254673017.1">
    <property type="nucleotide sequence ID" value="NZ_JAMWDU010000001.1"/>
</dbReference>
<keyword evidence="1 2" id="KW-0238">DNA-binding</keyword>
<evidence type="ECO:0000313" key="4">
    <source>
        <dbReference type="EMBL" id="MCP8885776.1"/>
    </source>
</evidence>
<name>A0A9Q4ALE6_9HYPH</name>
<dbReference type="SUPFAM" id="SSF52540">
    <property type="entry name" value="P-loop containing nucleoside triphosphate hydrolases"/>
    <property type="match status" value="1"/>
</dbReference>
<sequence length="932" mass="102009">MDKEQQGHLDDLETTALGALDTQFAFGPYQFSPTRQLLTLDGQPVRLGSRALAILSTLIERSGHLVSREELIAGAWPNTHVEEGNLRVHISALRKALGDSNETPRFIVNVAGRGYRFIAPVQRVEPEERPAPFEPAPSSRRDELPSLIASVYGRSDDIDALTVILKTARQISLVGTGGIGKTTVALELAHRVKHLFDDGAFFVDLAAVSDPAVVPFAIASAIHVAIDTEQPVESLASKLRANHALLILDNCEHLIDAAAQTTENLLKGSPRLHIIATSHEPLRIQGERVYRLAPFELPSGVEDLTLREALAYPAIQLFVEHMLAADDAGLIGDADVPFIVEIGRRLDGLALAIEIAASRAGAFGIAELASRLDDRLGILTAGRRTAANRHQTLRNMLDWSHDNLGDVDRIVLRRLAVFAGEFTFRAAGLVAGDEHLTPTRVLEGVSSLVRKSLLMQTSRAGAASFRMLDSARIYALEKLGLAGEVRRVRALHVHYLCDILREAESSWPVTPAQTWTSTYSRYIDDIRTALTWSFGPTGDTAGGVLLTSLALPLAMQLGLHDEFGERMVTAIERAKELPSPLVVPELRLHVAKNHLTYNVGQSLDDTFRRAIELAELTGKDRHRIEPLVTLGSTHISLGQYESSAAIGGRALAMAERSGDEFAVLSVSRAMAQAAHYSGQHERALDLAKAVLRHRVVNIPYTYGFMHTDRRITMRWVLVRSLWMTGHADSAVRVAEEGITIADEAGPVALAQLLGMAVIPMYLWRGDHRIARNLVGRLLEHSERYSFKHWKAWCTLFENALDWHDGLGPVAPAMGTLQAQTLSTVVGLAVEPPPVTSIADWAAPELLRLHGLRLVENGDLEGGEDQMARAVQISQSHGAVAWELRAVTSLARLWQDRRREDAVSRLSDVLGRMPEGHDTADVVAAQQLLGQIT</sequence>
<evidence type="ECO:0000313" key="5">
    <source>
        <dbReference type="Proteomes" id="UP001060275"/>
    </source>
</evidence>
<dbReference type="SUPFAM" id="SSF46894">
    <property type="entry name" value="C-terminal effector domain of the bipartite response regulators"/>
    <property type="match status" value="1"/>
</dbReference>
<dbReference type="PANTHER" id="PTHR47691">
    <property type="entry name" value="REGULATOR-RELATED"/>
    <property type="match status" value="1"/>
</dbReference>
<dbReference type="InterPro" id="IPR058852">
    <property type="entry name" value="HTH_77"/>
</dbReference>
<evidence type="ECO:0000259" key="3">
    <source>
        <dbReference type="PROSITE" id="PS51755"/>
    </source>
</evidence>
<dbReference type="Pfam" id="PF25872">
    <property type="entry name" value="HTH_77"/>
    <property type="match status" value="1"/>
</dbReference>
<dbReference type="GO" id="GO:0006355">
    <property type="term" value="P:regulation of DNA-templated transcription"/>
    <property type="evidence" value="ECO:0007669"/>
    <property type="project" value="InterPro"/>
</dbReference>
<evidence type="ECO:0000256" key="1">
    <source>
        <dbReference type="ARBA" id="ARBA00023125"/>
    </source>
</evidence>
<dbReference type="Proteomes" id="UP001060275">
    <property type="component" value="Unassembled WGS sequence"/>
</dbReference>
<dbReference type="AlphaFoldDB" id="A0A9Q4ALE6"/>
<dbReference type="Pfam" id="PF00486">
    <property type="entry name" value="Trans_reg_C"/>
    <property type="match status" value="1"/>
</dbReference>
<dbReference type="PANTHER" id="PTHR47691:SF3">
    <property type="entry name" value="HTH-TYPE TRANSCRIPTIONAL REGULATOR RV0890C-RELATED"/>
    <property type="match status" value="1"/>
</dbReference>